<dbReference type="Proteomes" id="UP000077115">
    <property type="component" value="Unassembled WGS sequence"/>
</dbReference>
<evidence type="ECO:0000256" key="1">
    <source>
        <dbReference type="ARBA" id="ARBA00009686"/>
    </source>
</evidence>
<evidence type="ECO:0000256" key="2">
    <source>
        <dbReference type="SAM" id="MobiDB-lite"/>
    </source>
</evidence>
<feature type="region of interest" description="Disordered" evidence="2">
    <location>
        <begin position="174"/>
        <end position="217"/>
    </location>
</feature>
<accession>A0A177WAG2</accession>
<dbReference type="Pfam" id="PF02114">
    <property type="entry name" value="Phosducin"/>
    <property type="match status" value="1"/>
</dbReference>
<dbReference type="InterPro" id="IPR036249">
    <property type="entry name" value="Thioredoxin-like_sf"/>
</dbReference>
<dbReference type="PANTHER" id="PTHR45809:SF3">
    <property type="entry name" value="VIRAL IAP-ASSOCIATED FACTOR HOMOLOG"/>
    <property type="match status" value="1"/>
</dbReference>
<protein>
    <recommendedName>
        <fullName evidence="3">Phosducin domain-containing protein</fullName>
    </recommendedName>
</protein>
<dbReference type="InterPro" id="IPR024253">
    <property type="entry name" value="Phosducin_thioredoxin-like_dom"/>
</dbReference>
<gene>
    <name evidence="4" type="ORF">BDEG_20834</name>
</gene>
<organism evidence="4 5">
    <name type="scientific">Batrachochytrium dendrobatidis (strain JEL423)</name>
    <dbReference type="NCBI Taxonomy" id="403673"/>
    <lineage>
        <taxon>Eukaryota</taxon>
        <taxon>Fungi</taxon>
        <taxon>Fungi incertae sedis</taxon>
        <taxon>Chytridiomycota</taxon>
        <taxon>Chytridiomycota incertae sedis</taxon>
        <taxon>Chytridiomycetes</taxon>
        <taxon>Rhizophydiales</taxon>
        <taxon>Rhizophydiales incertae sedis</taxon>
        <taxon>Batrachochytrium</taxon>
    </lineage>
</organism>
<evidence type="ECO:0000313" key="4">
    <source>
        <dbReference type="EMBL" id="OAJ36684.1"/>
    </source>
</evidence>
<dbReference type="VEuPathDB" id="FungiDB:BDEG_20834"/>
<reference evidence="4 5" key="2">
    <citation type="submission" date="2016-05" db="EMBL/GenBank/DDBJ databases">
        <title>Lineage-specific infection strategies underlie the spectrum of fungal disease in amphibians.</title>
        <authorList>
            <person name="Cuomo C.A."/>
            <person name="Farrer R.A."/>
            <person name="James T."/>
            <person name="Longcore J."/>
            <person name="Birren B."/>
        </authorList>
    </citation>
    <scope>NUCLEOTIDE SEQUENCE [LARGE SCALE GENOMIC DNA]</scope>
    <source>
        <strain evidence="4 5">JEL423</strain>
    </source>
</reference>
<sequence>MIDKTVHEMQHGKALEDRTLDELDELEDLEDDRVLESYRRQRMADMKAQLAAERFGSVIQISKPDYNIQVTEASKTAWVVVHMFQSYASSCKLLNAILDRLAEKHKSTKFCKIVADLCIPNYPDKNLPTLLIYGEGDMRKQLIGMDAFGGAGATVESVETVLATLGAISADSMAKNNERKDDDDDDQNTRRSIRTGFSHISKSSASRKDEDDDDGWD</sequence>
<reference evidence="4 5" key="1">
    <citation type="submission" date="2006-10" db="EMBL/GenBank/DDBJ databases">
        <title>The Genome Sequence of Batrachochytrium dendrobatidis JEL423.</title>
        <authorList>
            <consortium name="The Broad Institute Genome Sequencing Platform"/>
            <person name="Birren B."/>
            <person name="Lander E."/>
            <person name="Galagan J."/>
            <person name="Cuomo C."/>
            <person name="Devon K."/>
            <person name="Jaffe D."/>
            <person name="Butler J."/>
            <person name="Alvarez P."/>
            <person name="Gnerre S."/>
            <person name="Grabherr M."/>
            <person name="Kleber M."/>
            <person name="Mauceli E."/>
            <person name="Brockman W."/>
            <person name="Young S."/>
            <person name="LaButti K."/>
            <person name="Sykes S."/>
            <person name="DeCaprio D."/>
            <person name="Crawford M."/>
            <person name="Koehrsen M."/>
            <person name="Engels R."/>
            <person name="Montgomery P."/>
            <person name="Pearson M."/>
            <person name="Howarth C."/>
            <person name="Larson L."/>
            <person name="White J."/>
            <person name="O'Leary S."/>
            <person name="Kodira C."/>
            <person name="Zeng Q."/>
            <person name="Yandava C."/>
            <person name="Alvarado L."/>
            <person name="Longcore J."/>
            <person name="James T."/>
        </authorList>
    </citation>
    <scope>NUCLEOTIDE SEQUENCE [LARGE SCALE GENOMIC DNA]</scope>
    <source>
        <strain evidence="4 5">JEL423</strain>
    </source>
</reference>
<dbReference type="STRING" id="403673.A0A177WAG2"/>
<evidence type="ECO:0000313" key="5">
    <source>
        <dbReference type="Proteomes" id="UP000077115"/>
    </source>
</evidence>
<dbReference type="GO" id="GO:0005737">
    <property type="term" value="C:cytoplasm"/>
    <property type="evidence" value="ECO:0007669"/>
    <property type="project" value="TreeGrafter"/>
</dbReference>
<dbReference type="GO" id="GO:0006457">
    <property type="term" value="P:protein folding"/>
    <property type="evidence" value="ECO:0007669"/>
    <property type="project" value="TreeGrafter"/>
</dbReference>
<dbReference type="PANTHER" id="PTHR45809">
    <property type="entry name" value="VIRAL IAP-ASSOCIATED FACTOR HOMOLOG"/>
    <property type="match status" value="1"/>
</dbReference>
<dbReference type="AlphaFoldDB" id="A0A177WAG2"/>
<name>A0A177WAG2_BATDL</name>
<dbReference type="OrthoDB" id="45518at2759"/>
<dbReference type="Gene3D" id="3.40.30.10">
    <property type="entry name" value="Glutaredoxin"/>
    <property type="match status" value="1"/>
</dbReference>
<evidence type="ECO:0000259" key="3">
    <source>
        <dbReference type="Pfam" id="PF02114"/>
    </source>
</evidence>
<dbReference type="SUPFAM" id="SSF52833">
    <property type="entry name" value="Thioredoxin-like"/>
    <property type="match status" value="1"/>
</dbReference>
<dbReference type="InterPro" id="IPR051498">
    <property type="entry name" value="Phosducin-like_chap/apop_reg"/>
</dbReference>
<feature type="domain" description="Phosducin" evidence="3">
    <location>
        <begin position="20"/>
        <end position="166"/>
    </location>
</feature>
<comment type="similarity">
    <text evidence="1">Belongs to the phosducin family.</text>
</comment>
<dbReference type="EMBL" id="DS022300">
    <property type="protein sequence ID" value="OAJ36684.1"/>
    <property type="molecule type" value="Genomic_DNA"/>
</dbReference>
<dbReference type="eggNOG" id="KOG3170">
    <property type="taxonomic scope" value="Eukaryota"/>
</dbReference>
<proteinExistence type="inferred from homology"/>